<keyword evidence="2" id="KW-1185">Reference proteome</keyword>
<dbReference type="Proteomes" id="UP001057402">
    <property type="component" value="Chromosome 9"/>
</dbReference>
<protein>
    <submittedName>
        <fullName evidence="1">Uncharacterized protein</fullName>
    </submittedName>
</protein>
<evidence type="ECO:0000313" key="1">
    <source>
        <dbReference type="EMBL" id="KAI4326023.1"/>
    </source>
</evidence>
<comment type="caution">
    <text evidence="1">The sequence shown here is derived from an EMBL/GenBank/DDBJ whole genome shotgun (WGS) entry which is preliminary data.</text>
</comment>
<reference evidence="2" key="1">
    <citation type="journal article" date="2023" name="Front. Plant Sci.">
        <title>Chromosomal-level genome assembly of Melastoma candidum provides insights into trichome evolution.</title>
        <authorList>
            <person name="Zhong Y."/>
            <person name="Wu W."/>
            <person name="Sun C."/>
            <person name="Zou P."/>
            <person name="Liu Y."/>
            <person name="Dai S."/>
            <person name="Zhou R."/>
        </authorList>
    </citation>
    <scope>NUCLEOTIDE SEQUENCE [LARGE SCALE GENOMIC DNA]</scope>
</reference>
<gene>
    <name evidence="1" type="ORF">MLD38_031380</name>
</gene>
<name>A0ACB9MNV8_9MYRT</name>
<accession>A0ACB9MNV8</accession>
<dbReference type="EMBL" id="CM042888">
    <property type="protein sequence ID" value="KAI4326023.1"/>
    <property type="molecule type" value="Genomic_DNA"/>
</dbReference>
<evidence type="ECO:0000313" key="2">
    <source>
        <dbReference type="Proteomes" id="UP001057402"/>
    </source>
</evidence>
<proteinExistence type="predicted"/>
<organism evidence="1 2">
    <name type="scientific">Melastoma candidum</name>
    <dbReference type="NCBI Taxonomy" id="119954"/>
    <lineage>
        <taxon>Eukaryota</taxon>
        <taxon>Viridiplantae</taxon>
        <taxon>Streptophyta</taxon>
        <taxon>Embryophyta</taxon>
        <taxon>Tracheophyta</taxon>
        <taxon>Spermatophyta</taxon>
        <taxon>Magnoliopsida</taxon>
        <taxon>eudicotyledons</taxon>
        <taxon>Gunneridae</taxon>
        <taxon>Pentapetalae</taxon>
        <taxon>rosids</taxon>
        <taxon>malvids</taxon>
        <taxon>Myrtales</taxon>
        <taxon>Melastomataceae</taxon>
        <taxon>Melastomatoideae</taxon>
        <taxon>Melastomateae</taxon>
        <taxon>Melastoma</taxon>
    </lineage>
</organism>
<sequence length="553" mass="60992">MLRLLSEAVRRRGHLPSLIGRRAALGTAGVRNRDPTDPPRLFVVQPRLRPDSALEPKLNEALCLANSLEEQREGFFATDFFDKGLPPHAVVQNPFARGRVARADTYFGPGTVDNVKCLLNEAETKGDVDAVFVNAILSGVQQRNLERIWGKPVLDRVGLIIEIFNAHAFTKEAKLQAELAALMYKKTRLVRVRGLDGRLAFGVGGEAEVVSARGRGSGGRGFISGAGETELQLQRRRILERRSHLLSQIKEVRRTRALQRAARKRQEGADGLGLATVAVVGYTNAGKSTLVGELSQTDLYSDDRLFATVDPRLRSVILPSGRKVLLSDTVGFISDLPVQLVEAFHATLEEVVEADLLVHVLDSSAPNLEDHRSTVLQVLEQIGVSEEKLRDMIEVWNKIDLQDEQEEREEDHLLDAENEEQEADSEVEAGELEDKNIMDDDYQEGNETATECDQGGDDGPIEFTDVSSLGEEMPSDKTGKPSKAADICSSFAREGPHVRTSAVTGVGLQELLELIDEKLTFQEDKSRAEKVVEHGTFYRKWRPPHGDNAAVAA</sequence>